<dbReference type="AlphaFoldDB" id="A0A944HA83"/>
<feature type="signal peptide" evidence="1">
    <location>
        <begin position="1"/>
        <end position="18"/>
    </location>
</feature>
<organism evidence="2 3">
    <name type="scientific">Denitromonas iodatirespirans</name>
    <dbReference type="NCBI Taxonomy" id="2795389"/>
    <lineage>
        <taxon>Bacteria</taxon>
        <taxon>Pseudomonadati</taxon>
        <taxon>Pseudomonadota</taxon>
        <taxon>Betaproteobacteria</taxon>
        <taxon>Rhodocyclales</taxon>
        <taxon>Zoogloeaceae</taxon>
        <taxon>Denitromonas</taxon>
    </lineage>
</organism>
<evidence type="ECO:0000313" key="3">
    <source>
        <dbReference type="Proteomes" id="UP000694660"/>
    </source>
</evidence>
<dbReference type="EMBL" id="JAEKFT010000003">
    <property type="protein sequence ID" value="MBT0960322.1"/>
    <property type="molecule type" value="Genomic_DNA"/>
</dbReference>
<name>A0A944HA83_DENI1</name>
<dbReference type="InterPro" id="IPR009649">
    <property type="entry name" value="TraU"/>
</dbReference>
<gene>
    <name evidence="2" type="ORF">I8J34_03970</name>
</gene>
<dbReference type="Proteomes" id="UP000694660">
    <property type="component" value="Unassembled WGS sequence"/>
</dbReference>
<keyword evidence="1" id="KW-0732">Signal</keyword>
<dbReference type="RefSeq" id="WP_214360074.1">
    <property type="nucleotide sequence ID" value="NZ_JAEKFT010000003.1"/>
</dbReference>
<feature type="chain" id="PRO_5036866564" evidence="1">
    <location>
        <begin position="19"/>
        <end position="335"/>
    </location>
</feature>
<proteinExistence type="predicted"/>
<accession>A0A944HA83</accession>
<dbReference type="NCBIfam" id="TIGR03756">
    <property type="entry name" value="conj_TIGR03756"/>
    <property type="match status" value="1"/>
</dbReference>
<evidence type="ECO:0000313" key="2">
    <source>
        <dbReference type="EMBL" id="MBT0960322.1"/>
    </source>
</evidence>
<reference evidence="3" key="1">
    <citation type="journal article" date="2022" name="ISME J.">
        <title>Genetic and phylogenetic analysis of dissimilatory iodate-reducing bacteria identifies potential niches across the world's oceans.</title>
        <authorList>
            <person name="Reyes-Umana V."/>
            <person name="Henning Z."/>
            <person name="Lee K."/>
            <person name="Barnum T.P."/>
            <person name="Coates J.D."/>
        </authorList>
    </citation>
    <scope>NUCLEOTIDE SEQUENCE [LARGE SCALE GENOMIC DNA]</scope>
    <source>
        <strain evidence="3">IR12</strain>
    </source>
</reference>
<evidence type="ECO:0000256" key="1">
    <source>
        <dbReference type="SAM" id="SignalP"/>
    </source>
</evidence>
<dbReference type="InterPro" id="IPR026331">
    <property type="entry name" value="PFL_4710"/>
</dbReference>
<sequence>MVAVLVTVLSVRAPLAQAAPGDTTTTPALISQAMSSALQCGQWHVSGVCFFLLCTMFGCKIKTSTRYSHMNPDAVVSTYHDTASHPWPMIGIPLATAAAPVGSSILGGLFDNAGARTRTERTDRMRIYKDGDVIGHPAAGMGFFPVSCPSGVNSFQPYYQSVLDTYVWRGILPVELLHPAAWLPGLREVCTGGTNLINTWGNVYPRTGETTQQHPVKGAAVLSQRIADFTTRRGEPHVYTQLPSGGTTSRNGYQVFDPPPAQENVMIGGLWQLSAPMVSAAAASCTVFGYADLGPLSYGDYSTSGSMSYAFTLWRPYACCRKRGSFLFDIRWGMW</sequence>
<comment type="caution">
    <text evidence="2">The sequence shown here is derived from an EMBL/GenBank/DDBJ whole genome shotgun (WGS) entry which is preliminary data.</text>
</comment>
<dbReference type="Pfam" id="PF06834">
    <property type="entry name" value="TraU"/>
    <property type="match status" value="1"/>
</dbReference>
<keyword evidence="3" id="KW-1185">Reference proteome</keyword>
<protein>
    <submittedName>
        <fullName evidence="2">TIGR03756 family integrating conjugative element protein</fullName>
    </submittedName>
</protein>